<dbReference type="Proteomes" id="UP001230649">
    <property type="component" value="Unassembled WGS sequence"/>
</dbReference>
<gene>
    <name evidence="1" type="ORF">QFC20_007216</name>
</gene>
<keyword evidence="2" id="KW-1185">Reference proteome</keyword>
<organism evidence="1 2">
    <name type="scientific">Naganishia adeliensis</name>
    <dbReference type="NCBI Taxonomy" id="92952"/>
    <lineage>
        <taxon>Eukaryota</taxon>
        <taxon>Fungi</taxon>
        <taxon>Dikarya</taxon>
        <taxon>Basidiomycota</taxon>
        <taxon>Agaricomycotina</taxon>
        <taxon>Tremellomycetes</taxon>
        <taxon>Filobasidiales</taxon>
        <taxon>Filobasidiaceae</taxon>
        <taxon>Naganishia</taxon>
    </lineage>
</organism>
<reference evidence="1" key="1">
    <citation type="submission" date="2023-04" db="EMBL/GenBank/DDBJ databases">
        <title>Draft Genome sequencing of Naganishia species isolated from polar environments using Oxford Nanopore Technology.</title>
        <authorList>
            <person name="Leo P."/>
            <person name="Venkateswaran K."/>
        </authorList>
    </citation>
    <scope>NUCLEOTIDE SEQUENCE</scope>
    <source>
        <strain evidence="1">MNA-CCFEE 5262</strain>
    </source>
</reference>
<evidence type="ECO:0000313" key="2">
    <source>
        <dbReference type="Proteomes" id="UP001230649"/>
    </source>
</evidence>
<protein>
    <submittedName>
        <fullName evidence="1">Uncharacterized protein</fullName>
    </submittedName>
</protein>
<proteinExistence type="predicted"/>
<evidence type="ECO:0000313" key="1">
    <source>
        <dbReference type="EMBL" id="KAJ9093108.1"/>
    </source>
</evidence>
<comment type="caution">
    <text evidence="1">The sequence shown here is derived from an EMBL/GenBank/DDBJ whole genome shotgun (WGS) entry which is preliminary data.</text>
</comment>
<accession>A0ACC2V1Z6</accession>
<dbReference type="EMBL" id="JASBWS010000161">
    <property type="protein sequence ID" value="KAJ9093108.1"/>
    <property type="molecule type" value="Genomic_DNA"/>
</dbReference>
<sequence length="346" mass="38526">MPESILIVYVHGFKGTDVTFEEFPERLRHVVYESVAHLESSAGTSTVESKVFPVFETKGELQAATDRFVEWLTNETILLESSTSSRAKVVLCGHSMGGLLIADAALGIKRSSDSEQDDNSVPRPMWPRIIALIAFDTPYLGLHPYVFKNGLDKYAEHVELAKNVAAGFGLTSVYGLFGNETKREEKPREERPTATTSRWSMPSVPTLKTFASAAGAAAVLGGGAAAAYWRRQDLVGGWTWVTDHAVWLKNLWDSRGMKERLDGIAELRHGTHGVDRIVFRKWVPRHIRLYTDWRSSTSSFAPDEVSAHIGMFNPTTNEAFYTLGLDVSRSILEAVEYARERDKALC</sequence>
<name>A0ACC2V1Z6_9TREE</name>